<organism evidence="1 2">
    <name type="scientific">Jeotgalicoccus aerolatus</name>
    <dbReference type="NCBI Taxonomy" id="709510"/>
    <lineage>
        <taxon>Bacteria</taxon>
        <taxon>Bacillati</taxon>
        <taxon>Bacillota</taxon>
        <taxon>Bacilli</taxon>
        <taxon>Bacillales</taxon>
        <taxon>Staphylococcaceae</taxon>
        <taxon>Jeotgalicoccus</taxon>
    </lineage>
</organism>
<evidence type="ECO:0000313" key="2">
    <source>
        <dbReference type="Proteomes" id="UP000242700"/>
    </source>
</evidence>
<protein>
    <recommendedName>
        <fullName evidence="3">DNA repair protein</fullName>
    </recommendedName>
</protein>
<dbReference type="RefSeq" id="WP_092594823.1">
    <property type="nucleotide sequence ID" value="NZ_FNFI01000001.1"/>
</dbReference>
<proteinExistence type="predicted"/>
<dbReference type="EMBL" id="FNFI01000001">
    <property type="protein sequence ID" value="SDJ61649.1"/>
    <property type="molecule type" value="Genomic_DNA"/>
</dbReference>
<dbReference type="PANTHER" id="PTHR39337:SF1">
    <property type="entry name" value="BLR5642 PROTEIN"/>
    <property type="match status" value="1"/>
</dbReference>
<evidence type="ECO:0008006" key="3">
    <source>
        <dbReference type="Google" id="ProtNLM"/>
    </source>
</evidence>
<dbReference type="InterPro" id="IPR014519">
    <property type="entry name" value="UCP024492"/>
</dbReference>
<dbReference type="PIRSF" id="PIRSF024492">
    <property type="entry name" value="UCP024492"/>
    <property type="match status" value="1"/>
</dbReference>
<dbReference type="InterPro" id="IPR007438">
    <property type="entry name" value="DUF488"/>
</dbReference>
<gene>
    <name evidence="1" type="ORF">SAMN05216187_101231</name>
</gene>
<accession>A0A1G8V6M7</accession>
<dbReference type="Pfam" id="PF04343">
    <property type="entry name" value="DUF488"/>
    <property type="match status" value="1"/>
</dbReference>
<sequence>MRIYTVGHFDYSLDKFQEMLQTADVTFVMDVRAFPDSKSHPQYNQASFQAWLEDKQIKYSHNKLLGGRRKRSGTVGENLNEGWKNQSFHNYADYTLTDDFKQGIKSLMEDAKENTVAILCAERHPSRCHRLIVSNWLAAHDVNVDHIIVDNKGEIEIVPHQLGRWGAMPIIEDDGEVVYPKKTTNNVNL</sequence>
<dbReference type="STRING" id="586411.SAMN05216187_101231"/>
<dbReference type="PANTHER" id="PTHR39337">
    <property type="entry name" value="BLR5642 PROTEIN"/>
    <property type="match status" value="1"/>
</dbReference>
<evidence type="ECO:0000313" key="1">
    <source>
        <dbReference type="EMBL" id="SDJ61649.1"/>
    </source>
</evidence>
<dbReference type="Proteomes" id="UP000242700">
    <property type="component" value="Unassembled WGS sequence"/>
</dbReference>
<name>A0A1G8V6M7_9STAP</name>
<dbReference type="AlphaFoldDB" id="A0A1G8V6M7"/>
<dbReference type="OrthoDB" id="9789109at2"/>
<reference evidence="2" key="1">
    <citation type="submission" date="2016-10" db="EMBL/GenBank/DDBJ databases">
        <authorList>
            <person name="Varghese N."/>
            <person name="Submissions S."/>
        </authorList>
    </citation>
    <scope>NUCLEOTIDE SEQUENCE [LARGE SCALE GENOMIC DNA]</scope>
    <source>
        <strain evidence="2">CGMCC 1.8911</strain>
    </source>
</reference>